<feature type="domain" description="ABC transporter" evidence="4">
    <location>
        <begin position="6"/>
        <end position="243"/>
    </location>
</feature>
<evidence type="ECO:0000256" key="3">
    <source>
        <dbReference type="ARBA" id="ARBA00022840"/>
    </source>
</evidence>
<dbReference type="InterPro" id="IPR017781">
    <property type="entry name" value="ABC_transptr_urea_ATP-bd_UrtD"/>
</dbReference>
<evidence type="ECO:0000256" key="2">
    <source>
        <dbReference type="ARBA" id="ARBA00022741"/>
    </source>
</evidence>
<protein>
    <submittedName>
        <fullName evidence="5">Urea ABC transporter ATP-binding protein UrtD</fullName>
    </submittedName>
</protein>
<dbReference type="PROSITE" id="PS50893">
    <property type="entry name" value="ABC_TRANSPORTER_2"/>
    <property type="match status" value="1"/>
</dbReference>
<evidence type="ECO:0000259" key="4">
    <source>
        <dbReference type="PROSITE" id="PS50893"/>
    </source>
</evidence>
<dbReference type="PANTHER" id="PTHR45772:SF8">
    <property type="entry name" value="HIGH-AFFINITY BRANCHED-CHAIN AMINO ACID TRANSPORT ATP-BINDING PROTEIN"/>
    <property type="match status" value="1"/>
</dbReference>
<keyword evidence="3 5" id="KW-0067">ATP-binding</keyword>
<dbReference type="InterPro" id="IPR003593">
    <property type="entry name" value="AAA+_ATPase"/>
</dbReference>
<keyword evidence="6" id="KW-1185">Reference proteome</keyword>
<evidence type="ECO:0000256" key="1">
    <source>
        <dbReference type="ARBA" id="ARBA00022448"/>
    </source>
</evidence>
<dbReference type="EMBL" id="JBHSBH010000008">
    <property type="protein sequence ID" value="MFC3996906.1"/>
    <property type="molecule type" value="Genomic_DNA"/>
</dbReference>
<dbReference type="SUPFAM" id="SSF52540">
    <property type="entry name" value="P-loop containing nucleoside triphosphate hydrolases"/>
    <property type="match status" value="1"/>
</dbReference>
<dbReference type="GO" id="GO:0005524">
    <property type="term" value="F:ATP binding"/>
    <property type="evidence" value="ECO:0007669"/>
    <property type="project" value="UniProtKB-KW"/>
</dbReference>
<sequence length="263" mass="28235">MSTPLLELSGIRVVFGDFTALDGIDLTVGEGELRFLIGPNGAGKTTLIDVVTGRTRPTSGTVTFAGRRLTRRGEHRVVRAGIGRTFQTAVVFEELTVADNVDLAASFRMNPIGLLRRRRGLSGPVAAVLDRVGLAALADHRAGTLSHGRRQWLEIAMLLAQDPRLLLLDEPVAGMNADERQRTGELLTEIAADRTVIVVEHDMDFLRRYARDVTVLHEGRVLTEGTVAEVQADPRVQEVYLGRGGAGSGAAGPVAAAANEEGR</sequence>
<evidence type="ECO:0000313" key="5">
    <source>
        <dbReference type="EMBL" id="MFC3996906.1"/>
    </source>
</evidence>
<dbReference type="CDD" id="cd03219">
    <property type="entry name" value="ABC_Mj1267_LivG_branched"/>
    <property type="match status" value="1"/>
</dbReference>
<proteinExistence type="predicted"/>
<accession>A0ABV8FL75</accession>
<dbReference type="Pfam" id="PF00005">
    <property type="entry name" value="ABC_tran"/>
    <property type="match status" value="1"/>
</dbReference>
<evidence type="ECO:0000313" key="6">
    <source>
        <dbReference type="Proteomes" id="UP001595847"/>
    </source>
</evidence>
<dbReference type="InterPro" id="IPR027417">
    <property type="entry name" value="P-loop_NTPase"/>
</dbReference>
<dbReference type="InterPro" id="IPR051120">
    <property type="entry name" value="ABC_AA/LPS_Transport"/>
</dbReference>
<reference evidence="6" key="1">
    <citation type="journal article" date="2019" name="Int. J. Syst. Evol. Microbiol.">
        <title>The Global Catalogue of Microorganisms (GCM) 10K type strain sequencing project: providing services to taxonomists for standard genome sequencing and annotation.</title>
        <authorList>
            <consortium name="The Broad Institute Genomics Platform"/>
            <consortium name="The Broad Institute Genome Sequencing Center for Infectious Disease"/>
            <person name="Wu L."/>
            <person name="Ma J."/>
        </authorList>
    </citation>
    <scope>NUCLEOTIDE SEQUENCE [LARGE SCALE GENOMIC DNA]</scope>
    <source>
        <strain evidence="6">TBRC 1826</strain>
    </source>
</reference>
<organism evidence="5 6">
    <name type="scientific">Nocardiopsis sediminis</name>
    <dbReference type="NCBI Taxonomy" id="1778267"/>
    <lineage>
        <taxon>Bacteria</taxon>
        <taxon>Bacillati</taxon>
        <taxon>Actinomycetota</taxon>
        <taxon>Actinomycetes</taxon>
        <taxon>Streptosporangiales</taxon>
        <taxon>Nocardiopsidaceae</taxon>
        <taxon>Nocardiopsis</taxon>
    </lineage>
</organism>
<name>A0ABV8FL75_9ACTN</name>
<dbReference type="InterPro" id="IPR032823">
    <property type="entry name" value="BCA_ABC_TP_C"/>
</dbReference>
<dbReference type="Gene3D" id="3.40.50.300">
    <property type="entry name" value="P-loop containing nucleotide triphosphate hydrolases"/>
    <property type="match status" value="1"/>
</dbReference>
<keyword evidence="2" id="KW-0547">Nucleotide-binding</keyword>
<dbReference type="Proteomes" id="UP001595847">
    <property type="component" value="Unassembled WGS sequence"/>
</dbReference>
<comment type="caution">
    <text evidence="5">The sequence shown here is derived from an EMBL/GenBank/DDBJ whole genome shotgun (WGS) entry which is preliminary data.</text>
</comment>
<dbReference type="RefSeq" id="WP_378533376.1">
    <property type="nucleotide sequence ID" value="NZ_JBHSBH010000008.1"/>
</dbReference>
<dbReference type="PANTHER" id="PTHR45772">
    <property type="entry name" value="CONSERVED COMPONENT OF ABC TRANSPORTER FOR NATURAL AMINO ACIDS-RELATED"/>
    <property type="match status" value="1"/>
</dbReference>
<dbReference type="Pfam" id="PF12399">
    <property type="entry name" value="BCA_ABC_TP_C"/>
    <property type="match status" value="1"/>
</dbReference>
<gene>
    <name evidence="5" type="primary">urtD</name>
    <name evidence="5" type="ORF">ACFOVU_13330</name>
</gene>
<dbReference type="NCBIfam" id="TIGR03411">
    <property type="entry name" value="urea_trans_UrtD"/>
    <property type="match status" value="1"/>
</dbReference>
<keyword evidence="1" id="KW-0813">Transport</keyword>
<dbReference type="InterPro" id="IPR003439">
    <property type="entry name" value="ABC_transporter-like_ATP-bd"/>
</dbReference>
<dbReference type="SMART" id="SM00382">
    <property type="entry name" value="AAA"/>
    <property type="match status" value="1"/>
</dbReference>